<dbReference type="RefSeq" id="WP_242533277.1">
    <property type="nucleotide sequence ID" value="NZ_BAABLE010000005.1"/>
</dbReference>
<name>A0A840BMG4_9RHOO</name>
<keyword evidence="2" id="KW-1185">Reference proteome</keyword>
<reference evidence="1 2" key="1">
    <citation type="submission" date="2020-08" db="EMBL/GenBank/DDBJ databases">
        <title>Genomic Encyclopedia of Type Strains, Phase IV (KMG-IV): sequencing the most valuable type-strain genomes for metagenomic binning, comparative biology and taxonomic classification.</title>
        <authorList>
            <person name="Goeker M."/>
        </authorList>
    </citation>
    <scope>NUCLEOTIDE SEQUENCE [LARGE SCALE GENOMIC DNA]</scope>
    <source>
        <strain evidence="1 2">DSM 106739</strain>
    </source>
</reference>
<accession>A0A840BMG4</accession>
<gene>
    <name evidence="1" type="ORF">GGR36_003179</name>
</gene>
<proteinExistence type="predicted"/>
<dbReference type="EMBL" id="JACIET010000002">
    <property type="protein sequence ID" value="MBB4013833.1"/>
    <property type="molecule type" value="Genomic_DNA"/>
</dbReference>
<evidence type="ECO:0000313" key="2">
    <source>
        <dbReference type="Proteomes" id="UP000561045"/>
    </source>
</evidence>
<dbReference type="Proteomes" id="UP000561045">
    <property type="component" value="Unassembled WGS sequence"/>
</dbReference>
<evidence type="ECO:0000313" key="1">
    <source>
        <dbReference type="EMBL" id="MBB4013833.1"/>
    </source>
</evidence>
<protein>
    <submittedName>
        <fullName evidence="1">Uncharacterized protein</fullName>
    </submittedName>
</protein>
<dbReference type="AlphaFoldDB" id="A0A840BMG4"/>
<organism evidence="1 2">
    <name type="scientific">Niveibacterium umoris</name>
    <dbReference type="NCBI Taxonomy" id="1193620"/>
    <lineage>
        <taxon>Bacteria</taxon>
        <taxon>Pseudomonadati</taxon>
        <taxon>Pseudomonadota</taxon>
        <taxon>Betaproteobacteria</taxon>
        <taxon>Rhodocyclales</taxon>
        <taxon>Rhodocyclaceae</taxon>
        <taxon>Niveibacterium</taxon>
    </lineage>
</organism>
<sequence length="95" mass="10734">MKMGRLCEESYAEFLDSLKAAGVEIANECELRERLAETARWRFAFMTMAQNGKAIGIRFIDHGARQNKARIRRAFARYAFPDNADSVFAANLAAD</sequence>
<comment type="caution">
    <text evidence="1">The sequence shown here is derived from an EMBL/GenBank/DDBJ whole genome shotgun (WGS) entry which is preliminary data.</text>
</comment>